<name>A0A0C3B035_SERVB</name>
<dbReference type="GO" id="GO:0005737">
    <property type="term" value="C:cytoplasm"/>
    <property type="evidence" value="ECO:0007669"/>
    <property type="project" value="TreeGrafter"/>
</dbReference>
<sequence>MKIILFGATGYIGLPIAHALVRNGHIVVGVSRSDTKNKTLLANEIIPVVGDIFDPATWASHIPDADAVISVASSNIATEGNRLFKAIETTAASLRSPGTPKLTWIFASGTWIHGDNRSVIRSDGAPLDVNRMPKVASWLPALEQEFISSQVVNGIVIRPAMCYGRSGSLWAGLFEQVESGRLSWPGTPGGAYATVHIDDLAEVFLLAVEKSHLVRGLILDASNEQTESVDGILNTFAAHVGIPLEKVSYRPAETLLDEALVATTRVRPTLARSLLGWAPRKMSMMDGIATYYASFLAARQ</sequence>
<dbReference type="PANTHER" id="PTHR48079">
    <property type="entry name" value="PROTEIN YEEZ"/>
    <property type="match status" value="1"/>
</dbReference>
<evidence type="ECO:0000259" key="1">
    <source>
        <dbReference type="Pfam" id="PF13460"/>
    </source>
</evidence>
<dbReference type="Proteomes" id="UP000054097">
    <property type="component" value="Unassembled WGS sequence"/>
</dbReference>
<dbReference type="HOGENOM" id="CLU_007383_12_3_1"/>
<gene>
    <name evidence="2" type="ORF">M408DRAFT_228441</name>
</gene>
<dbReference type="OrthoDB" id="10000533at2759"/>
<reference evidence="3" key="2">
    <citation type="submission" date="2015-01" db="EMBL/GenBank/DDBJ databases">
        <title>Evolutionary Origins and Diversification of the Mycorrhizal Mutualists.</title>
        <authorList>
            <consortium name="DOE Joint Genome Institute"/>
            <consortium name="Mycorrhizal Genomics Consortium"/>
            <person name="Kohler A."/>
            <person name="Kuo A."/>
            <person name="Nagy L.G."/>
            <person name="Floudas D."/>
            <person name="Copeland A."/>
            <person name="Barry K.W."/>
            <person name="Cichocki N."/>
            <person name="Veneault-Fourrey C."/>
            <person name="LaButti K."/>
            <person name="Lindquist E.A."/>
            <person name="Lipzen A."/>
            <person name="Lundell T."/>
            <person name="Morin E."/>
            <person name="Murat C."/>
            <person name="Riley R."/>
            <person name="Ohm R."/>
            <person name="Sun H."/>
            <person name="Tunlid A."/>
            <person name="Henrissat B."/>
            <person name="Grigoriev I.V."/>
            <person name="Hibbett D.S."/>
            <person name="Martin F."/>
        </authorList>
    </citation>
    <scope>NUCLEOTIDE SEQUENCE [LARGE SCALE GENOMIC DNA]</scope>
    <source>
        <strain evidence="3">MAFF 305830</strain>
    </source>
</reference>
<proteinExistence type="predicted"/>
<dbReference type="PANTHER" id="PTHR48079:SF3">
    <property type="entry name" value="NAD-DEPENDENT EPIMERASE_DEHYDRATASE DOMAIN-CONTAINING PROTEIN"/>
    <property type="match status" value="1"/>
</dbReference>
<dbReference type="GO" id="GO:0004029">
    <property type="term" value="F:aldehyde dehydrogenase (NAD+) activity"/>
    <property type="evidence" value="ECO:0007669"/>
    <property type="project" value="TreeGrafter"/>
</dbReference>
<dbReference type="Gene3D" id="3.40.50.720">
    <property type="entry name" value="NAD(P)-binding Rossmann-like Domain"/>
    <property type="match status" value="1"/>
</dbReference>
<keyword evidence="3" id="KW-1185">Reference proteome</keyword>
<evidence type="ECO:0000313" key="3">
    <source>
        <dbReference type="Proteomes" id="UP000054097"/>
    </source>
</evidence>
<dbReference type="InterPro" id="IPR051783">
    <property type="entry name" value="NAD(P)-dependent_oxidoreduct"/>
</dbReference>
<accession>A0A0C3B035</accession>
<evidence type="ECO:0000313" key="2">
    <source>
        <dbReference type="EMBL" id="KIM24911.1"/>
    </source>
</evidence>
<feature type="domain" description="NAD(P)-binding" evidence="1">
    <location>
        <begin position="7"/>
        <end position="91"/>
    </location>
</feature>
<dbReference type="STRING" id="933852.A0A0C3B035"/>
<dbReference type="Pfam" id="PF13460">
    <property type="entry name" value="NAD_binding_10"/>
    <property type="match status" value="1"/>
</dbReference>
<dbReference type="EMBL" id="KN824319">
    <property type="protein sequence ID" value="KIM24911.1"/>
    <property type="molecule type" value="Genomic_DNA"/>
</dbReference>
<dbReference type="SUPFAM" id="SSF51735">
    <property type="entry name" value="NAD(P)-binding Rossmann-fold domains"/>
    <property type="match status" value="1"/>
</dbReference>
<protein>
    <recommendedName>
        <fullName evidence="1">NAD(P)-binding domain-containing protein</fullName>
    </recommendedName>
</protein>
<organism evidence="2 3">
    <name type="scientific">Serendipita vermifera MAFF 305830</name>
    <dbReference type="NCBI Taxonomy" id="933852"/>
    <lineage>
        <taxon>Eukaryota</taxon>
        <taxon>Fungi</taxon>
        <taxon>Dikarya</taxon>
        <taxon>Basidiomycota</taxon>
        <taxon>Agaricomycotina</taxon>
        <taxon>Agaricomycetes</taxon>
        <taxon>Sebacinales</taxon>
        <taxon>Serendipitaceae</taxon>
        <taxon>Serendipita</taxon>
    </lineage>
</organism>
<dbReference type="AlphaFoldDB" id="A0A0C3B035"/>
<dbReference type="InterPro" id="IPR036291">
    <property type="entry name" value="NAD(P)-bd_dom_sf"/>
</dbReference>
<dbReference type="InterPro" id="IPR016040">
    <property type="entry name" value="NAD(P)-bd_dom"/>
</dbReference>
<reference evidence="2 3" key="1">
    <citation type="submission" date="2014-04" db="EMBL/GenBank/DDBJ databases">
        <authorList>
            <consortium name="DOE Joint Genome Institute"/>
            <person name="Kuo A."/>
            <person name="Zuccaro A."/>
            <person name="Kohler A."/>
            <person name="Nagy L.G."/>
            <person name="Floudas D."/>
            <person name="Copeland A."/>
            <person name="Barry K.W."/>
            <person name="Cichocki N."/>
            <person name="Veneault-Fourrey C."/>
            <person name="LaButti K."/>
            <person name="Lindquist E.A."/>
            <person name="Lipzen A."/>
            <person name="Lundell T."/>
            <person name="Morin E."/>
            <person name="Murat C."/>
            <person name="Sun H."/>
            <person name="Tunlid A."/>
            <person name="Henrissat B."/>
            <person name="Grigoriev I.V."/>
            <person name="Hibbett D.S."/>
            <person name="Martin F."/>
            <person name="Nordberg H.P."/>
            <person name="Cantor M.N."/>
            <person name="Hua S.X."/>
        </authorList>
    </citation>
    <scope>NUCLEOTIDE SEQUENCE [LARGE SCALE GENOMIC DNA]</scope>
    <source>
        <strain evidence="2 3">MAFF 305830</strain>
    </source>
</reference>